<gene>
    <name evidence="3" type="ORF">EPA86_07680</name>
</gene>
<organism evidence="3 4">
    <name type="scientific">Litorilituus lipolyticus</name>
    <dbReference type="NCBI Taxonomy" id="2491017"/>
    <lineage>
        <taxon>Bacteria</taxon>
        <taxon>Pseudomonadati</taxon>
        <taxon>Pseudomonadota</taxon>
        <taxon>Gammaproteobacteria</taxon>
        <taxon>Alteromonadales</taxon>
        <taxon>Colwelliaceae</taxon>
        <taxon>Litorilituus</taxon>
    </lineage>
</organism>
<accession>A0A502KVQ5</accession>
<dbReference type="SUPFAM" id="SSF81901">
    <property type="entry name" value="HCP-like"/>
    <property type="match status" value="1"/>
</dbReference>
<evidence type="ECO:0000256" key="2">
    <source>
        <dbReference type="SAM" id="Phobius"/>
    </source>
</evidence>
<evidence type="ECO:0000256" key="1">
    <source>
        <dbReference type="SAM" id="MobiDB-lite"/>
    </source>
</evidence>
<dbReference type="Gene3D" id="1.25.40.10">
    <property type="entry name" value="Tetratricopeptide repeat domain"/>
    <property type="match status" value="1"/>
</dbReference>
<dbReference type="SMART" id="SM00671">
    <property type="entry name" value="SEL1"/>
    <property type="match status" value="1"/>
</dbReference>
<dbReference type="InterPro" id="IPR006597">
    <property type="entry name" value="Sel1-like"/>
</dbReference>
<sequence>MPQAAIRQYEEEEVLPEGEISQQAPEKIVDESSVEQAPAKMSRKQRKKNKNQKEGEYYRYTIDKSDPDPWLVKHRFKLIAFVILLVGAIAGNFFYEKHVLDTQTRSYIADPVIGDLYYLDFRLMQDNLRPSEKFRMAKVTDITGDVVTLKFSSYFYLQEHELGEAIRYGQLRFGRFFQERRHDYKITELESMIDSGAITLARRPDGNMLDGNVVIPDKQFESKNKLFIPGKKENAAGEELLKLGGVMNDEQAYKQFSNSAAQGYAPGQVNLAQLYLTGKGVSKDEIEALAILKQAALQAHEPAVLKYTIICKQVESCTVEDFYQDLVKSGVNIKFSKAATAPK</sequence>
<protein>
    <submittedName>
        <fullName evidence="3">Sel1 repeat family protein</fullName>
    </submittedName>
</protein>
<comment type="caution">
    <text evidence="3">The sequence shown here is derived from an EMBL/GenBank/DDBJ whole genome shotgun (WGS) entry which is preliminary data.</text>
</comment>
<evidence type="ECO:0000313" key="3">
    <source>
        <dbReference type="EMBL" id="TPH15840.1"/>
    </source>
</evidence>
<feature type="region of interest" description="Disordered" evidence="1">
    <location>
        <begin position="1"/>
        <end position="52"/>
    </location>
</feature>
<reference evidence="3 4" key="1">
    <citation type="submission" date="2019-01" db="EMBL/GenBank/DDBJ databases">
        <title>Litorilituus lipolytica sp. nov., isolated from intertidal sand of the Yellow Sea in China.</title>
        <authorList>
            <person name="Liu A."/>
        </authorList>
    </citation>
    <scope>NUCLEOTIDE SEQUENCE [LARGE SCALE GENOMIC DNA]</scope>
    <source>
        <strain evidence="3 4">RZ04</strain>
    </source>
</reference>
<feature type="transmembrane region" description="Helical" evidence="2">
    <location>
        <begin position="78"/>
        <end position="95"/>
    </location>
</feature>
<dbReference type="Proteomes" id="UP000315303">
    <property type="component" value="Unassembled WGS sequence"/>
</dbReference>
<keyword evidence="2" id="KW-0472">Membrane</keyword>
<dbReference type="AlphaFoldDB" id="A0A502KVQ5"/>
<proteinExistence type="predicted"/>
<evidence type="ECO:0000313" key="4">
    <source>
        <dbReference type="Proteomes" id="UP000315303"/>
    </source>
</evidence>
<dbReference type="OrthoDB" id="6101333at2"/>
<dbReference type="RefSeq" id="WP_140602851.1">
    <property type="nucleotide sequence ID" value="NZ_SAWY01000018.1"/>
</dbReference>
<name>A0A502KVQ5_9GAMM</name>
<dbReference type="EMBL" id="SAWY01000018">
    <property type="protein sequence ID" value="TPH15840.1"/>
    <property type="molecule type" value="Genomic_DNA"/>
</dbReference>
<keyword evidence="2" id="KW-1133">Transmembrane helix</keyword>
<keyword evidence="2" id="KW-0812">Transmembrane</keyword>
<dbReference type="InterPro" id="IPR011990">
    <property type="entry name" value="TPR-like_helical_dom_sf"/>
</dbReference>
<keyword evidence="4" id="KW-1185">Reference proteome</keyword>
<feature type="compositionally biased region" description="Basic residues" evidence="1">
    <location>
        <begin position="41"/>
        <end position="50"/>
    </location>
</feature>